<sequence>MKKSLLLVAVLFSTVIVSAKTSVSLVSLQRADGIVYRFDSNNKDLPATLTVNGGYTLVIGANSGFSETDYYDLTAYDGIETKMTFAASEIGKTMALRFVMLDPATSTAAEVVKTITIASTSETVYFDFANDGAKSHKLWAVKIPWSSAAFEVTFESMDVISNSGANSVVDLINSEDPNRLVDVYSITGSIVRQAVEFSRATEGLGNGLYVIDGKKVCVKNN</sequence>
<evidence type="ECO:0000313" key="2">
    <source>
        <dbReference type="EMBL" id="PZX17214.1"/>
    </source>
</evidence>
<comment type="caution">
    <text evidence="2">The sequence shown here is derived from an EMBL/GenBank/DDBJ whole genome shotgun (WGS) entry which is preliminary data.</text>
</comment>
<name>A0A2W7NKM5_9BACT</name>
<gene>
    <name evidence="2" type="ORF">LX69_01529</name>
</gene>
<dbReference type="RefSeq" id="WP_111445215.1">
    <property type="nucleotide sequence ID" value="NZ_QKZK01000010.1"/>
</dbReference>
<reference evidence="2 3" key="1">
    <citation type="submission" date="2018-06" db="EMBL/GenBank/DDBJ databases">
        <title>Genomic Encyclopedia of Archaeal and Bacterial Type Strains, Phase II (KMG-II): from individual species to whole genera.</title>
        <authorList>
            <person name="Goeker M."/>
        </authorList>
    </citation>
    <scope>NUCLEOTIDE SEQUENCE [LARGE SCALE GENOMIC DNA]</scope>
    <source>
        <strain evidence="2 3">DSM 6779</strain>
    </source>
</reference>
<evidence type="ECO:0000313" key="3">
    <source>
        <dbReference type="Proteomes" id="UP000249239"/>
    </source>
</evidence>
<organism evidence="2 3">
    <name type="scientific">Breznakibacter xylanolyticus</name>
    <dbReference type="NCBI Taxonomy" id="990"/>
    <lineage>
        <taxon>Bacteria</taxon>
        <taxon>Pseudomonadati</taxon>
        <taxon>Bacteroidota</taxon>
        <taxon>Bacteroidia</taxon>
        <taxon>Marinilabiliales</taxon>
        <taxon>Marinilabiliaceae</taxon>
        <taxon>Breznakibacter</taxon>
    </lineage>
</organism>
<proteinExistence type="predicted"/>
<evidence type="ECO:0000256" key="1">
    <source>
        <dbReference type="SAM" id="SignalP"/>
    </source>
</evidence>
<dbReference type="EMBL" id="QKZK01000010">
    <property type="protein sequence ID" value="PZX17214.1"/>
    <property type="molecule type" value="Genomic_DNA"/>
</dbReference>
<dbReference type="Proteomes" id="UP000249239">
    <property type="component" value="Unassembled WGS sequence"/>
</dbReference>
<keyword evidence="3" id="KW-1185">Reference proteome</keyword>
<feature type="signal peptide" evidence="1">
    <location>
        <begin position="1"/>
        <end position="19"/>
    </location>
</feature>
<accession>A0A2W7NKM5</accession>
<dbReference type="AlphaFoldDB" id="A0A2W7NKM5"/>
<protein>
    <submittedName>
        <fullName evidence="2">Uncharacterized protein</fullName>
    </submittedName>
</protein>
<feature type="chain" id="PRO_5016110157" evidence="1">
    <location>
        <begin position="20"/>
        <end position="221"/>
    </location>
</feature>
<keyword evidence="1" id="KW-0732">Signal</keyword>
<dbReference type="OrthoDB" id="9759709at2"/>